<reference evidence="1 2" key="1">
    <citation type="journal article" date="2019" name="Sci. Rep.">
        <title>Orb-weaving spider Araneus ventricosus genome elucidates the spidroin gene catalogue.</title>
        <authorList>
            <person name="Kono N."/>
            <person name="Nakamura H."/>
            <person name="Ohtoshi R."/>
            <person name="Moran D.A.P."/>
            <person name="Shinohara A."/>
            <person name="Yoshida Y."/>
            <person name="Fujiwara M."/>
            <person name="Mori M."/>
            <person name="Tomita M."/>
            <person name="Arakawa K."/>
        </authorList>
    </citation>
    <scope>NUCLEOTIDE SEQUENCE [LARGE SCALE GENOMIC DNA]</scope>
</reference>
<comment type="caution">
    <text evidence="1">The sequence shown here is derived from an EMBL/GenBank/DDBJ whole genome shotgun (WGS) entry which is preliminary data.</text>
</comment>
<keyword evidence="2" id="KW-1185">Reference proteome</keyword>
<name>A0A4Y2KDT2_ARAVE</name>
<proteinExistence type="predicted"/>
<accession>A0A4Y2KDT2</accession>
<dbReference type="Proteomes" id="UP000499080">
    <property type="component" value="Unassembled WGS sequence"/>
</dbReference>
<organism evidence="1 2">
    <name type="scientific">Araneus ventricosus</name>
    <name type="common">Orbweaver spider</name>
    <name type="synonym">Epeira ventricosa</name>
    <dbReference type="NCBI Taxonomy" id="182803"/>
    <lineage>
        <taxon>Eukaryota</taxon>
        <taxon>Metazoa</taxon>
        <taxon>Ecdysozoa</taxon>
        <taxon>Arthropoda</taxon>
        <taxon>Chelicerata</taxon>
        <taxon>Arachnida</taxon>
        <taxon>Araneae</taxon>
        <taxon>Araneomorphae</taxon>
        <taxon>Entelegynae</taxon>
        <taxon>Araneoidea</taxon>
        <taxon>Araneidae</taxon>
        <taxon>Araneus</taxon>
    </lineage>
</organism>
<evidence type="ECO:0000313" key="1">
    <source>
        <dbReference type="EMBL" id="GBN00129.1"/>
    </source>
</evidence>
<protein>
    <submittedName>
        <fullName evidence="1">Uncharacterized protein</fullName>
    </submittedName>
</protein>
<dbReference type="AlphaFoldDB" id="A0A4Y2KDT2"/>
<dbReference type="EMBL" id="BGPR01004483">
    <property type="protein sequence ID" value="GBN00129.1"/>
    <property type="molecule type" value="Genomic_DNA"/>
</dbReference>
<gene>
    <name evidence="1" type="ORF">AVEN_184304_1</name>
</gene>
<sequence>MGIELKRVFSPIFSRGFRINHLITSRKPKKKANSHSNAGIHHYTVDLLHLMRINHRVLLSLVMLGLLSGNPLFRGNLDMICQTMCRRYFTSCGNFVTSSDLFTLE</sequence>
<evidence type="ECO:0000313" key="2">
    <source>
        <dbReference type="Proteomes" id="UP000499080"/>
    </source>
</evidence>